<dbReference type="EMBL" id="JAAARO010000013">
    <property type="protein sequence ID" value="KAF5738775.1"/>
    <property type="molecule type" value="Genomic_DNA"/>
</dbReference>
<keyword evidence="3" id="KW-1185">Reference proteome</keyword>
<evidence type="ECO:0000256" key="1">
    <source>
        <dbReference type="SAM" id="Phobius"/>
    </source>
</evidence>
<sequence>MDLLHCKCPLKNKNKQQERALSALLIKVDLGAYTDTESSFPKTESKIQITPAKMKDYQTSQKEHLRSLDLGNRRSKESQLKKLQKIAKKSLGSVFSETHEDVSDPFDSMIAVSELNNVISASSETSILSDLTPTSMRTTKENEQVEFSAINLATGASNGFSVKAEIVANLLIEARSQVLNSVGADHRSKRLLDTLVNIVVDDFFTLPEEKDLCLQIVFKKAVLICFMFWMVLAIVALFFLGSVAQGTSARPLPT</sequence>
<keyword evidence="1" id="KW-0472">Membrane</keyword>
<proteinExistence type="predicted"/>
<reference evidence="2 3" key="1">
    <citation type="journal article" date="2020" name="Nat. Commun.">
        <title>Genome of Tripterygium wilfordii and identification of cytochrome P450 involved in triptolide biosynthesis.</title>
        <authorList>
            <person name="Tu L."/>
            <person name="Su P."/>
            <person name="Zhang Z."/>
            <person name="Gao L."/>
            <person name="Wang J."/>
            <person name="Hu T."/>
            <person name="Zhou J."/>
            <person name="Zhang Y."/>
            <person name="Zhao Y."/>
            <person name="Liu Y."/>
            <person name="Song Y."/>
            <person name="Tong Y."/>
            <person name="Lu Y."/>
            <person name="Yang J."/>
            <person name="Xu C."/>
            <person name="Jia M."/>
            <person name="Peters R.J."/>
            <person name="Huang L."/>
            <person name="Gao W."/>
        </authorList>
    </citation>
    <scope>NUCLEOTIDE SEQUENCE [LARGE SCALE GENOMIC DNA]</scope>
    <source>
        <strain evidence="3">cv. XIE 37</strain>
        <tissue evidence="2">Leaf</tissue>
    </source>
</reference>
<keyword evidence="1" id="KW-0812">Transmembrane</keyword>
<dbReference type="InParanoid" id="A0A7J7CXE3"/>
<accession>A0A7J7CXE3</accession>
<evidence type="ECO:0000313" key="2">
    <source>
        <dbReference type="EMBL" id="KAF5738775.1"/>
    </source>
</evidence>
<gene>
    <name evidence="2" type="ORF">HS088_TW13G01676</name>
</gene>
<name>A0A7J7CXE3_TRIWF</name>
<keyword evidence="1" id="KW-1133">Transmembrane helix</keyword>
<dbReference type="Proteomes" id="UP000593562">
    <property type="component" value="Unassembled WGS sequence"/>
</dbReference>
<dbReference type="FunCoup" id="A0A7J7CXE3">
    <property type="interactions" value="3"/>
</dbReference>
<evidence type="ECO:0000313" key="3">
    <source>
        <dbReference type="Proteomes" id="UP000593562"/>
    </source>
</evidence>
<feature type="transmembrane region" description="Helical" evidence="1">
    <location>
        <begin position="221"/>
        <end position="240"/>
    </location>
</feature>
<dbReference type="AlphaFoldDB" id="A0A7J7CXE3"/>
<protein>
    <submittedName>
        <fullName evidence="2">Uncharacterized protein</fullName>
    </submittedName>
</protein>
<organism evidence="2 3">
    <name type="scientific">Tripterygium wilfordii</name>
    <name type="common">Thunder God vine</name>
    <dbReference type="NCBI Taxonomy" id="458696"/>
    <lineage>
        <taxon>Eukaryota</taxon>
        <taxon>Viridiplantae</taxon>
        <taxon>Streptophyta</taxon>
        <taxon>Embryophyta</taxon>
        <taxon>Tracheophyta</taxon>
        <taxon>Spermatophyta</taxon>
        <taxon>Magnoliopsida</taxon>
        <taxon>eudicotyledons</taxon>
        <taxon>Gunneridae</taxon>
        <taxon>Pentapetalae</taxon>
        <taxon>rosids</taxon>
        <taxon>fabids</taxon>
        <taxon>Celastrales</taxon>
        <taxon>Celastraceae</taxon>
        <taxon>Tripterygium</taxon>
    </lineage>
</organism>
<comment type="caution">
    <text evidence="2">The sequence shown here is derived from an EMBL/GenBank/DDBJ whole genome shotgun (WGS) entry which is preliminary data.</text>
</comment>